<dbReference type="AlphaFoldDB" id="A0A160T648"/>
<dbReference type="Proteomes" id="UP000215027">
    <property type="component" value="Chromosome I"/>
</dbReference>
<proteinExistence type="predicted"/>
<gene>
    <name evidence="1" type="ORF">CFX0092_A2352</name>
</gene>
<keyword evidence="2" id="KW-1185">Reference proteome</keyword>
<dbReference type="EMBL" id="LN890655">
    <property type="protein sequence ID" value="CUS04230.2"/>
    <property type="molecule type" value="Genomic_DNA"/>
</dbReference>
<accession>A0A160T648</accession>
<evidence type="ECO:0000313" key="1">
    <source>
        <dbReference type="EMBL" id="CUS04230.2"/>
    </source>
</evidence>
<protein>
    <submittedName>
        <fullName evidence="1">Uncharacterized protein</fullName>
    </submittedName>
</protein>
<dbReference type="RefSeq" id="WP_157913091.1">
    <property type="nucleotide sequence ID" value="NZ_LN890655.1"/>
</dbReference>
<sequence>MNDRERQFWISVRQALLLVVAAIETRYKLESAVITNAQRKQLRQLQRAQAVDIEQ</sequence>
<evidence type="ECO:0000313" key="2">
    <source>
        <dbReference type="Proteomes" id="UP000215027"/>
    </source>
</evidence>
<organism evidence="1 2">
    <name type="scientific">Candidatus Promineifilum breve</name>
    <dbReference type="NCBI Taxonomy" id="1806508"/>
    <lineage>
        <taxon>Bacteria</taxon>
        <taxon>Bacillati</taxon>
        <taxon>Chloroflexota</taxon>
        <taxon>Ardenticatenia</taxon>
        <taxon>Candidatus Promineifilales</taxon>
        <taxon>Candidatus Promineifilaceae</taxon>
        <taxon>Candidatus Promineifilum</taxon>
    </lineage>
</organism>
<reference evidence="1" key="1">
    <citation type="submission" date="2016-01" db="EMBL/GenBank/DDBJ databases">
        <authorList>
            <person name="Mcilroy J.S."/>
            <person name="Karst M S."/>
            <person name="Albertsen M."/>
        </authorList>
    </citation>
    <scope>NUCLEOTIDE SEQUENCE</scope>
    <source>
        <strain evidence="1">Cfx-K</strain>
    </source>
</reference>
<name>A0A160T648_9CHLR</name>
<dbReference type="KEGG" id="pbf:CFX0092_A2352"/>